<dbReference type="Proteomes" id="UP001501427">
    <property type="component" value="Unassembled WGS sequence"/>
</dbReference>
<dbReference type="RefSeq" id="WP_184886927.1">
    <property type="nucleotide sequence ID" value="NZ_BAAAHD010000043.1"/>
</dbReference>
<dbReference type="EMBL" id="BAAAHD010000043">
    <property type="protein sequence ID" value="GAA0577341.1"/>
    <property type="molecule type" value="Genomic_DNA"/>
</dbReference>
<name>A0A7W7MZB7_9ACTN</name>
<reference evidence="2" key="4">
    <citation type="submission" date="2023-12" db="EMBL/GenBank/DDBJ databases">
        <authorList>
            <person name="Sun Q."/>
            <person name="Inoue M."/>
        </authorList>
    </citation>
    <scope>NUCLEOTIDE SEQUENCE</scope>
    <source>
        <strain evidence="2">JCM 10667</strain>
    </source>
</reference>
<sequence>MDPYASGLHNLEILKDAHPSPTNSNEATTRLRLIDRLILDCLGWNPEDLVLEEHHDGEYVDYAIGTRAKSLIVEAKKEGIHFTLPPGVAGRRQVEIETLLTTTDTSKAIQQVLGYCQKRGVPIAVLANGHQLIAFFASRQDGVPPLKGRALIFSSIQEMCEDFSILWSHLSKEGIATRNLQRALLGKNPIALSPEKLSDRIPGYPGFRPRTQLETDLKIIGGLFIQDLEDEEEVEDQFLEECYCSSGALSQYALVSKEILRARYASVKREHPGQVESAYTKKGVNPALTTHAMSQALSRRPIVILGDVGVGKTIFLRHLIRIDAKDILAGSLVLYVDFGREPALASNLEDFVAKRLSDQLRDTYNINIRERNFVRAVYNRDINQFKQEPAGYLEEDDPAEFRRRELAMLEARVNDGPAHLRRSLEHIRGTSKRSPLVILDNIDQRPKDFQERVFLIGQSLAETWPGTVFISLRPSTFFESRSSGSLAAYQPRMFTIAPARTEQVILKRLIFARAKVEEAREGDVFPHGLSIDSSDLSAYMDVLIKAFESNDDLKVLIDNLSGGNLRTALMFLYAFIGSGYVSTQRVLEVAERGGLYSVPMHEFLRAIIFGDHEHFQPSASAICNLFDISENDGREHFLLPNILAHVQRLGESAGRDGFVPIDEVYDFTQGLGFSQEQTGNQLQRGLAKRLLESSSGESASAPCRVTTNGSYTYRSLVQRFVYIDAMIVDTPIVDAGFRRRIQDATSIFDRLDRACIFKEYLDSEWARFEAGATDLSFRWDLTSEALDRDLSDARYRAERARSKRESHE</sequence>
<evidence type="ECO:0000313" key="5">
    <source>
        <dbReference type="Proteomes" id="UP001501427"/>
    </source>
</evidence>
<dbReference type="PROSITE" id="PS50052">
    <property type="entry name" value="GUANYLATE_KINASE_2"/>
    <property type="match status" value="1"/>
</dbReference>
<comment type="caution">
    <text evidence="3">The sequence shown here is derived from an EMBL/GenBank/DDBJ whole genome shotgun (WGS) entry which is preliminary data.</text>
</comment>
<dbReference type="EMBL" id="JACHMV010000001">
    <property type="protein sequence ID" value="MBB4776811.1"/>
    <property type="molecule type" value="Genomic_DNA"/>
</dbReference>
<evidence type="ECO:0000313" key="4">
    <source>
        <dbReference type="Proteomes" id="UP000549343"/>
    </source>
</evidence>
<accession>A0A7W7MZB7</accession>
<keyword evidence="5" id="KW-1185">Reference proteome</keyword>
<dbReference type="InterPro" id="IPR008144">
    <property type="entry name" value="Guanylate_kin-like_dom"/>
</dbReference>
<dbReference type="InterPro" id="IPR027417">
    <property type="entry name" value="P-loop_NTPase"/>
</dbReference>
<organism evidence="3 4">
    <name type="scientific">Actinomadura livida</name>
    <dbReference type="NCBI Taxonomy" id="79909"/>
    <lineage>
        <taxon>Bacteria</taxon>
        <taxon>Bacillati</taxon>
        <taxon>Actinomycetota</taxon>
        <taxon>Actinomycetes</taxon>
        <taxon>Streptosporangiales</taxon>
        <taxon>Thermomonosporaceae</taxon>
        <taxon>Actinomadura</taxon>
    </lineage>
</organism>
<protein>
    <recommendedName>
        <fullName evidence="1">Guanylate kinase-like domain-containing protein</fullName>
    </recommendedName>
</protein>
<reference evidence="2" key="1">
    <citation type="journal article" date="2014" name="Int. J. Syst. Evol. Microbiol.">
        <title>Complete genome of a new Firmicutes species belonging to the dominant human colonic microbiota ('Ruminococcus bicirculans') reveals two chromosomes and a selective capacity to utilize plant glucans.</title>
        <authorList>
            <consortium name="NISC Comparative Sequencing Program"/>
            <person name="Wegmann U."/>
            <person name="Louis P."/>
            <person name="Goesmann A."/>
            <person name="Henrissat B."/>
            <person name="Duncan S.H."/>
            <person name="Flint H.J."/>
        </authorList>
    </citation>
    <scope>NUCLEOTIDE SEQUENCE</scope>
    <source>
        <strain evidence="2">JCM 10667</strain>
    </source>
</reference>
<proteinExistence type="predicted"/>
<reference evidence="5" key="2">
    <citation type="journal article" date="2019" name="Int. J. Syst. Evol. Microbiol.">
        <title>The Global Catalogue of Microorganisms (GCM) 10K type strain sequencing project: providing services to taxonomists for standard genome sequencing and annotation.</title>
        <authorList>
            <consortium name="The Broad Institute Genomics Platform"/>
            <consortium name="The Broad Institute Genome Sequencing Center for Infectious Disease"/>
            <person name="Wu L."/>
            <person name="Ma J."/>
        </authorList>
    </citation>
    <scope>NUCLEOTIDE SEQUENCE [LARGE SCALE GENOMIC DNA]</scope>
    <source>
        <strain evidence="5">JCM 10667</strain>
    </source>
</reference>
<dbReference type="SUPFAM" id="SSF52540">
    <property type="entry name" value="P-loop containing nucleoside triphosphate hydrolases"/>
    <property type="match status" value="1"/>
</dbReference>
<gene>
    <name evidence="3" type="ORF">F4557_005229</name>
    <name evidence="2" type="ORF">GCM10009546_44750</name>
</gene>
<evidence type="ECO:0000313" key="2">
    <source>
        <dbReference type="EMBL" id="GAA0577341.1"/>
    </source>
</evidence>
<reference evidence="3 4" key="3">
    <citation type="submission" date="2020-08" db="EMBL/GenBank/DDBJ databases">
        <title>Sequencing the genomes of 1000 actinobacteria strains.</title>
        <authorList>
            <person name="Klenk H.-P."/>
        </authorList>
    </citation>
    <scope>NUCLEOTIDE SEQUENCE [LARGE SCALE GENOMIC DNA]</scope>
    <source>
        <strain evidence="3 4">DSM 44772</strain>
    </source>
</reference>
<dbReference type="AlphaFoldDB" id="A0A7W7MZB7"/>
<dbReference type="Proteomes" id="UP000549343">
    <property type="component" value="Unassembled WGS sequence"/>
</dbReference>
<feature type="domain" description="Guanylate kinase-like" evidence="1">
    <location>
        <begin position="299"/>
        <end position="548"/>
    </location>
</feature>
<evidence type="ECO:0000259" key="1">
    <source>
        <dbReference type="PROSITE" id="PS50052"/>
    </source>
</evidence>
<evidence type="ECO:0000313" key="3">
    <source>
        <dbReference type="EMBL" id="MBB4776811.1"/>
    </source>
</evidence>